<organism evidence="2 3">
    <name type="scientific">Glutamicibacter halophytocola</name>
    <dbReference type="NCBI Taxonomy" id="1933880"/>
    <lineage>
        <taxon>Bacteria</taxon>
        <taxon>Bacillati</taxon>
        <taxon>Actinomycetota</taxon>
        <taxon>Actinomycetes</taxon>
        <taxon>Micrococcales</taxon>
        <taxon>Micrococcaceae</taxon>
        <taxon>Glutamicibacter</taxon>
    </lineage>
</organism>
<name>A0ABX5YAF7_9MICC</name>
<evidence type="ECO:0000259" key="1">
    <source>
        <dbReference type="Pfam" id="PF13518"/>
    </source>
</evidence>
<accession>A0ABX5YAF7</accession>
<dbReference type="Pfam" id="PF13518">
    <property type="entry name" value="HTH_28"/>
    <property type="match status" value="1"/>
</dbReference>
<dbReference type="InterPro" id="IPR055247">
    <property type="entry name" value="InsJ-like_HTH"/>
</dbReference>
<dbReference type="InterPro" id="IPR010921">
    <property type="entry name" value="Trp_repressor/repl_initiator"/>
</dbReference>
<reference evidence="2 3" key="1">
    <citation type="submission" date="2019-07" db="EMBL/GenBank/DDBJ databases">
        <title>Complete Genome Sequence of drought tolerant Plant Growth-Promoting Rhizobacterium Glutamicibacter halophytocola DR408.</title>
        <authorList>
            <person name="Nishu S.D."/>
            <person name="Lee T.K."/>
        </authorList>
    </citation>
    <scope>NUCLEOTIDE SEQUENCE [LARGE SCALE GENOMIC DNA]</scope>
    <source>
        <strain evidence="2 3">DR408</strain>
    </source>
</reference>
<dbReference type="Proteomes" id="UP000320717">
    <property type="component" value="Chromosome"/>
</dbReference>
<proteinExistence type="predicted"/>
<sequence length="77" mass="8991">MSRNHVIVHQIRDAGMSVTDASRHYKISRQRIYQLLHAYDDGGDSALEQLLELITLVKAVSAIYSRRCWRRRPAWPN</sequence>
<gene>
    <name evidence="2" type="ORF">FQA45_10185</name>
</gene>
<dbReference type="EMBL" id="CP042260">
    <property type="protein sequence ID" value="QDY66659.1"/>
    <property type="molecule type" value="Genomic_DNA"/>
</dbReference>
<protein>
    <submittedName>
        <fullName evidence="2">Helix-turn-helix domain-containing protein</fullName>
    </submittedName>
</protein>
<keyword evidence="3" id="KW-1185">Reference proteome</keyword>
<dbReference type="SUPFAM" id="SSF48295">
    <property type="entry name" value="TrpR-like"/>
    <property type="match status" value="1"/>
</dbReference>
<evidence type="ECO:0000313" key="2">
    <source>
        <dbReference type="EMBL" id="QDY66659.1"/>
    </source>
</evidence>
<dbReference type="RefSeq" id="WP_146276811.1">
    <property type="nucleotide sequence ID" value="NZ_CP042260.1"/>
</dbReference>
<feature type="domain" description="Insertion element IS150 protein InsJ-like helix-turn-helix" evidence="1">
    <location>
        <begin position="14"/>
        <end position="48"/>
    </location>
</feature>
<evidence type="ECO:0000313" key="3">
    <source>
        <dbReference type="Proteomes" id="UP000320717"/>
    </source>
</evidence>